<feature type="transmembrane region" description="Helical" evidence="1">
    <location>
        <begin position="21"/>
        <end position="39"/>
    </location>
</feature>
<dbReference type="EMBL" id="LMAR01000033">
    <property type="protein sequence ID" value="KQK30843.1"/>
    <property type="molecule type" value="Genomic_DNA"/>
</dbReference>
<feature type="domain" description="Acyltransferase 3" evidence="2">
    <location>
        <begin position="20"/>
        <end position="334"/>
    </location>
</feature>
<reference evidence="3 5" key="1">
    <citation type="submission" date="2015-10" db="EMBL/GenBank/DDBJ databases">
        <title>Draft genome of Bosea thiooxidans.</title>
        <authorList>
            <person name="Wang X."/>
        </authorList>
    </citation>
    <scope>NUCLEOTIDE SEQUENCE [LARGE SCALE GENOMIC DNA]</scope>
    <source>
        <strain evidence="3 5">CGMCC 9174</strain>
    </source>
</reference>
<dbReference type="GO" id="GO:0016020">
    <property type="term" value="C:membrane"/>
    <property type="evidence" value="ECO:0007669"/>
    <property type="project" value="TreeGrafter"/>
</dbReference>
<dbReference type="Proteomes" id="UP000190130">
    <property type="component" value="Unassembled WGS sequence"/>
</dbReference>
<evidence type="ECO:0000259" key="2">
    <source>
        <dbReference type="Pfam" id="PF01757"/>
    </source>
</evidence>
<feature type="transmembrane region" description="Helical" evidence="1">
    <location>
        <begin position="59"/>
        <end position="77"/>
    </location>
</feature>
<dbReference type="PANTHER" id="PTHR23028">
    <property type="entry name" value="ACETYLTRANSFERASE"/>
    <property type="match status" value="1"/>
</dbReference>
<keyword evidence="5" id="KW-1185">Reference proteome</keyword>
<gene>
    <name evidence="3" type="ORF">ARD30_13000</name>
    <name evidence="4" type="ORF">SAMN05660750_00054</name>
</gene>
<feature type="transmembrane region" description="Helical" evidence="1">
    <location>
        <begin position="237"/>
        <end position="253"/>
    </location>
</feature>
<dbReference type="GO" id="GO:0016787">
    <property type="term" value="F:hydrolase activity"/>
    <property type="evidence" value="ECO:0007669"/>
    <property type="project" value="UniProtKB-KW"/>
</dbReference>
<accession>A0A0Q3KMF3</accession>
<keyword evidence="4" id="KW-0378">Hydrolase</keyword>
<dbReference type="STRING" id="53254.SAMN05660750_00054"/>
<evidence type="ECO:0000313" key="4">
    <source>
        <dbReference type="EMBL" id="SKB32383.1"/>
    </source>
</evidence>
<keyword evidence="1" id="KW-0812">Transmembrane</keyword>
<protein>
    <submittedName>
        <fullName evidence="3 4">Acyltransferase</fullName>
    </submittedName>
</protein>
<dbReference type="InterPro" id="IPR002656">
    <property type="entry name" value="Acyl_transf_3_dom"/>
</dbReference>
<evidence type="ECO:0000313" key="3">
    <source>
        <dbReference type="EMBL" id="KQK30843.1"/>
    </source>
</evidence>
<feature type="transmembrane region" description="Helical" evidence="1">
    <location>
        <begin position="89"/>
        <end position="113"/>
    </location>
</feature>
<dbReference type="AlphaFoldDB" id="A0A0Q3KMF3"/>
<keyword evidence="1" id="KW-0472">Membrane</keyword>
<name>A0A0Q3KMF3_9HYPH</name>
<feature type="transmembrane region" description="Helical" evidence="1">
    <location>
        <begin position="213"/>
        <end position="230"/>
    </location>
</feature>
<dbReference type="GO" id="GO:0000271">
    <property type="term" value="P:polysaccharide biosynthetic process"/>
    <property type="evidence" value="ECO:0007669"/>
    <property type="project" value="TreeGrafter"/>
</dbReference>
<dbReference type="OrthoDB" id="9767863at2"/>
<evidence type="ECO:0000256" key="1">
    <source>
        <dbReference type="SAM" id="Phobius"/>
    </source>
</evidence>
<keyword evidence="3" id="KW-0808">Transferase</keyword>
<dbReference type="InterPro" id="IPR050879">
    <property type="entry name" value="Acyltransferase_3"/>
</dbReference>
<reference evidence="4 6" key="2">
    <citation type="submission" date="2017-02" db="EMBL/GenBank/DDBJ databases">
        <authorList>
            <person name="Peterson S.W."/>
        </authorList>
    </citation>
    <scope>NUCLEOTIDE SEQUENCE [LARGE SCALE GENOMIC DNA]</scope>
    <source>
        <strain evidence="4 6">DSM 9653</strain>
    </source>
</reference>
<evidence type="ECO:0000313" key="5">
    <source>
        <dbReference type="Proteomes" id="UP000051562"/>
    </source>
</evidence>
<dbReference type="Pfam" id="PF01757">
    <property type="entry name" value="Acyl_transf_3"/>
    <property type="match status" value="1"/>
</dbReference>
<dbReference type="EMBL" id="FUYX01000001">
    <property type="protein sequence ID" value="SKB32383.1"/>
    <property type="molecule type" value="Genomic_DNA"/>
</dbReference>
<organism evidence="3 5">
    <name type="scientific">Bosea thiooxidans</name>
    <dbReference type="NCBI Taxonomy" id="53254"/>
    <lineage>
        <taxon>Bacteria</taxon>
        <taxon>Pseudomonadati</taxon>
        <taxon>Pseudomonadota</taxon>
        <taxon>Alphaproteobacteria</taxon>
        <taxon>Hyphomicrobiales</taxon>
        <taxon>Boseaceae</taxon>
        <taxon>Bosea</taxon>
    </lineage>
</organism>
<keyword evidence="1" id="KW-1133">Transmembrane helix</keyword>
<dbReference type="RefSeq" id="WP_055728004.1">
    <property type="nucleotide sequence ID" value="NZ_FUYX01000001.1"/>
</dbReference>
<dbReference type="GO" id="GO:0016747">
    <property type="term" value="F:acyltransferase activity, transferring groups other than amino-acyl groups"/>
    <property type="evidence" value="ECO:0007669"/>
    <property type="project" value="InterPro"/>
</dbReference>
<keyword evidence="3" id="KW-0012">Acyltransferase</keyword>
<dbReference type="Proteomes" id="UP000051562">
    <property type="component" value="Unassembled WGS sequence"/>
</dbReference>
<sequence>MIGRAPRVSEALANPHNNFGLLRLVMAVAVVISHAFSVTDGRIEQEPWFATTGFTLGEHAVNGFFAISGFLVTMSFLRRGWRDYVLARVLRIAPGLIAAVLVVALVLGGLMTSLDRSAYFSDPRLWRFITATLTTFKSAAALPGVFENNPLQFPMGTVWTLKYETLCYIGVLVAGVLGLLARPRLALAALVALALGVVMREELTPLGPKSTETALRLPLIFLAGGVIYLYRERVTLSLPLLALALLALVPLSFTPLYKAALYLVTSWGLLVLALAPALTRRSREPPADLSYGVYLYGWPAQQALHALFPSLGAVTLLWPSLAVTFIVAALSWFLVEKPALDLKRRLLQGSWPQRRIPRPGRS</sequence>
<feature type="transmembrane region" description="Helical" evidence="1">
    <location>
        <begin position="316"/>
        <end position="335"/>
    </location>
</feature>
<evidence type="ECO:0000313" key="6">
    <source>
        <dbReference type="Proteomes" id="UP000190130"/>
    </source>
</evidence>
<feature type="transmembrane region" description="Helical" evidence="1">
    <location>
        <begin position="166"/>
        <end position="193"/>
    </location>
</feature>
<dbReference type="PANTHER" id="PTHR23028:SF131">
    <property type="entry name" value="BLR2367 PROTEIN"/>
    <property type="match status" value="1"/>
</dbReference>
<proteinExistence type="predicted"/>